<evidence type="ECO:0000256" key="4">
    <source>
        <dbReference type="SAM" id="MobiDB-lite"/>
    </source>
</evidence>
<dbReference type="InterPro" id="IPR020568">
    <property type="entry name" value="Ribosomal_Su5_D2-typ_SF"/>
</dbReference>
<dbReference type="Pfam" id="PF00380">
    <property type="entry name" value="Ribosomal_S9"/>
    <property type="match status" value="1"/>
</dbReference>
<comment type="caution">
    <text evidence="5">The sequence shown here is derived from an EMBL/GenBank/DDBJ whole genome shotgun (WGS) entry which is preliminary data.</text>
</comment>
<dbReference type="GO" id="GO:0003723">
    <property type="term" value="F:RNA binding"/>
    <property type="evidence" value="ECO:0007669"/>
    <property type="project" value="TreeGrafter"/>
</dbReference>
<keyword evidence="3" id="KW-0687">Ribonucleoprotein</keyword>
<dbReference type="GO" id="GO:0022627">
    <property type="term" value="C:cytosolic small ribosomal subunit"/>
    <property type="evidence" value="ECO:0007669"/>
    <property type="project" value="TreeGrafter"/>
</dbReference>
<feature type="region of interest" description="Disordered" evidence="4">
    <location>
        <begin position="124"/>
        <end position="143"/>
    </location>
</feature>
<dbReference type="Gene3D" id="3.30.230.10">
    <property type="match status" value="1"/>
</dbReference>
<dbReference type="OrthoDB" id="426865at2759"/>
<dbReference type="SUPFAM" id="SSF54211">
    <property type="entry name" value="Ribosomal protein S5 domain 2-like"/>
    <property type="match status" value="1"/>
</dbReference>
<sequence>MNSLCVSAVGKKKTAAAKCNAVRTGVFSLRVNNVPLQIIKDKLLVSHISEIISVIGRKAIEELSFDILTTHNGPTATVFAAKQAFARSIIAYYGKFHDEYQKIELMNKLLAFDKYCLVTDSRRREPKKFGGPGARARYQKSYR</sequence>
<dbReference type="GO" id="GO:0000462">
    <property type="term" value="P:maturation of SSU-rRNA from tricistronic rRNA transcript (SSU-rRNA, 5.8S rRNA, LSU-rRNA)"/>
    <property type="evidence" value="ECO:0007669"/>
    <property type="project" value="TreeGrafter"/>
</dbReference>
<name>J8ZUW5_EDHAE</name>
<evidence type="ECO:0000313" key="5">
    <source>
        <dbReference type="EMBL" id="EJW03473.1"/>
    </source>
</evidence>
<dbReference type="PANTHER" id="PTHR21569:SF16">
    <property type="entry name" value="RIBOSOMAL PROTEIN S16"/>
    <property type="match status" value="1"/>
</dbReference>
<dbReference type="Proteomes" id="UP000003163">
    <property type="component" value="Unassembled WGS sequence"/>
</dbReference>
<dbReference type="InterPro" id="IPR014721">
    <property type="entry name" value="Ribsml_uS5_D2-typ_fold_subgr"/>
</dbReference>
<evidence type="ECO:0000256" key="3">
    <source>
        <dbReference type="ARBA" id="ARBA00023274"/>
    </source>
</evidence>
<evidence type="ECO:0000256" key="1">
    <source>
        <dbReference type="ARBA" id="ARBA00005251"/>
    </source>
</evidence>
<gene>
    <name evidence="5" type="ORF">EDEG_00204</name>
</gene>
<dbReference type="OMA" id="AHCKKGQ"/>
<dbReference type="PANTHER" id="PTHR21569">
    <property type="entry name" value="RIBOSOMAL PROTEIN S9"/>
    <property type="match status" value="1"/>
</dbReference>
<reference evidence="6" key="2">
    <citation type="submission" date="2015-07" db="EMBL/GenBank/DDBJ databases">
        <title>Contrasting host-pathogen interactions and genome evolution in two generalist and specialist microsporidian pathogens of mosquitoes.</title>
        <authorList>
            <consortium name="The Broad Institute Genomics Platform"/>
            <consortium name="The Broad Institute Genome Sequencing Center for Infectious Disease"/>
            <person name="Cuomo C.A."/>
            <person name="Sanscrainte N.D."/>
            <person name="Goldberg J.M."/>
            <person name="Heiman D."/>
            <person name="Young S."/>
            <person name="Zeng Q."/>
            <person name="Becnel J.J."/>
            <person name="Birren B.W."/>
        </authorList>
    </citation>
    <scope>NUCLEOTIDE SEQUENCE [LARGE SCALE GENOMIC DNA]</scope>
    <source>
        <strain evidence="6">USNM 41457</strain>
    </source>
</reference>
<evidence type="ECO:0000256" key="2">
    <source>
        <dbReference type="ARBA" id="ARBA00022980"/>
    </source>
</evidence>
<reference evidence="5 6" key="1">
    <citation type="submission" date="2011-08" db="EMBL/GenBank/DDBJ databases">
        <authorList>
            <person name="Liu Z.J."/>
            <person name="Shi F.L."/>
            <person name="Lu J.Q."/>
            <person name="Li M."/>
            <person name="Wang Z.L."/>
        </authorList>
    </citation>
    <scope>NUCLEOTIDE SEQUENCE [LARGE SCALE GENOMIC DNA]</scope>
    <source>
        <strain evidence="5 6">USNM 41457</strain>
    </source>
</reference>
<evidence type="ECO:0008006" key="7">
    <source>
        <dbReference type="Google" id="ProtNLM"/>
    </source>
</evidence>
<keyword evidence="2" id="KW-0689">Ribosomal protein</keyword>
<organism evidence="5 6">
    <name type="scientific">Edhazardia aedis (strain USNM 41457)</name>
    <name type="common">Microsporidian parasite</name>
    <dbReference type="NCBI Taxonomy" id="1003232"/>
    <lineage>
        <taxon>Eukaryota</taxon>
        <taxon>Fungi</taxon>
        <taxon>Fungi incertae sedis</taxon>
        <taxon>Microsporidia</taxon>
        <taxon>Edhazardia</taxon>
    </lineage>
</organism>
<dbReference type="FunCoup" id="J8ZUW5">
    <property type="interactions" value="105"/>
</dbReference>
<evidence type="ECO:0000313" key="6">
    <source>
        <dbReference type="Proteomes" id="UP000003163"/>
    </source>
</evidence>
<keyword evidence="6" id="KW-1185">Reference proteome</keyword>
<dbReference type="GO" id="GO:0003735">
    <property type="term" value="F:structural constituent of ribosome"/>
    <property type="evidence" value="ECO:0007669"/>
    <property type="project" value="InterPro"/>
</dbReference>
<proteinExistence type="inferred from homology"/>
<comment type="similarity">
    <text evidence="1">Belongs to the universal ribosomal protein uS9 family.</text>
</comment>
<accession>J8ZUW5</accession>
<dbReference type="HOGENOM" id="CLU_046483_4_0_1"/>
<dbReference type="STRING" id="1003232.J8ZUW5"/>
<dbReference type="GO" id="GO:0006412">
    <property type="term" value="P:translation"/>
    <property type="evidence" value="ECO:0007669"/>
    <property type="project" value="InterPro"/>
</dbReference>
<dbReference type="InParanoid" id="J8ZUW5"/>
<dbReference type="EMBL" id="AFBI03000002">
    <property type="protein sequence ID" value="EJW03473.1"/>
    <property type="molecule type" value="Genomic_DNA"/>
</dbReference>
<dbReference type="InterPro" id="IPR000754">
    <property type="entry name" value="Ribosomal_uS9"/>
</dbReference>
<protein>
    <recommendedName>
        <fullName evidence="7">40S ribosomal protein S16</fullName>
    </recommendedName>
</protein>
<dbReference type="VEuPathDB" id="MicrosporidiaDB:EDEG_00204"/>
<dbReference type="AlphaFoldDB" id="J8ZUW5"/>